<accession>A0A2K1J1E8</accession>
<protein>
    <submittedName>
        <fullName evidence="1 2">Uncharacterized protein</fullName>
    </submittedName>
</protein>
<dbReference type="Proteomes" id="UP000006727">
    <property type="component" value="Chromosome 18"/>
</dbReference>
<dbReference type="AlphaFoldDB" id="A0A2K1J1E8"/>
<organism evidence="1">
    <name type="scientific">Physcomitrium patens</name>
    <name type="common">Spreading-leaved earth moss</name>
    <name type="synonym">Physcomitrella patens</name>
    <dbReference type="NCBI Taxonomy" id="3218"/>
    <lineage>
        <taxon>Eukaryota</taxon>
        <taxon>Viridiplantae</taxon>
        <taxon>Streptophyta</taxon>
        <taxon>Embryophyta</taxon>
        <taxon>Bryophyta</taxon>
        <taxon>Bryophytina</taxon>
        <taxon>Bryopsida</taxon>
        <taxon>Funariidae</taxon>
        <taxon>Funariales</taxon>
        <taxon>Funariaceae</taxon>
        <taxon>Physcomitrium</taxon>
    </lineage>
</organism>
<reference evidence="2" key="3">
    <citation type="submission" date="2020-12" db="UniProtKB">
        <authorList>
            <consortium name="EnsemblPlants"/>
        </authorList>
    </citation>
    <scope>IDENTIFICATION</scope>
</reference>
<dbReference type="EMBL" id="ABEU02000018">
    <property type="protein sequence ID" value="PNR35345.1"/>
    <property type="molecule type" value="Genomic_DNA"/>
</dbReference>
<reference evidence="1 3" key="1">
    <citation type="journal article" date="2008" name="Science">
        <title>The Physcomitrella genome reveals evolutionary insights into the conquest of land by plants.</title>
        <authorList>
            <person name="Rensing S."/>
            <person name="Lang D."/>
            <person name="Zimmer A."/>
            <person name="Terry A."/>
            <person name="Salamov A."/>
            <person name="Shapiro H."/>
            <person name="Nishiyama T."/>
            <person name="Perroud P.-F."/>
            <person name="Lindquist E."/>
            <person name="Kamisugi Y."/>
            <person name="Tanahashi T."/>
            <person name="Sakakibara K."/>
            <person name="Fujita T."/>
            <person name="Oishi K."/>
            <person name="Shin-I T."/>
            <person name="Kuroki Y."/>
            <person name="Toyoda A."/>
            <person name="Suzuki Y."/>
            <person name="Hashimoto A."/>
            <person name="Yamaguchi K."/>
            <person name="Sugano A."/>
            <person name="Kohara Y."/>
            <person name="Fujiyama A."/>
            <person name="Anterola A."/>
            <person name="Aoki S."/>
            <person name="Ashton N."/>
            <person name="Barbazuk W.B."/>
            <person name="Barker E."/>
            <person name="Bennetzen J."/>
            <person name="Bezanilla M."/>
            <person name="Blankenship R."/>
            <person name="Cho S.H."/>
            <person name="Dutcher S."/>
            <person name="Estelle M."/>
            <person name="Fawcett J.A."/>
            <person name="Gundlach H."/>
            <person name="Hanada K."/>
            <person name="Heyl A."/>
            <person name="Hicks K.A."/>
            <person name="Hugh J."/>
            <person name="Lohr M."/>
            <person name="Mayer K."/>
            <person name="Melkozernov A."/>
            <person name="Murata T."/>
            <person name="Nelson D."/>
            <person name="Pils B."/>
            <person name="Prigge M."/>
            <person name="Reiss B."/>
            <person name="Renner T."/>
            <person name="Rombauts S."/>
            <person name="Rushton P."/>
            <person name="Sanderfoot A."/>
            <person name="Schween G."/>
            <person name="Shiu S.-H."/>
            <person name="Stueber K."/>
            <person name="Theodoulou F.L."/>
            <person name="Tu H."/>
            <person name="Van de Peer Y."/>
            <person name="Verrier P.J."/>
            <person name="Waters E."/>
            <person name="Wood A."/>
            <person name="Yang L."/>
            <person name="Cove D."/>
            <person name="Cuming A."/>
            <person name="Hasebe M."/>
            <person name="Lucas S."/>
            <person name="Mishler D.B."/>
            <person name="Reski R."/>
            <person name="Grigoriev I."/>
            <person name="Quatrano R.S."/>
            <person name="Boore J.L."/>
        </authorList>
    </citation>
    <scope>NUCLEOTIDE SEQUENCE [LARGE SCALE GENOMIC DNA]</scope>
    <source>
        <strain evidence="2 3">cv. Gransden 2004</strain>
    </source>
</reference>
<dbReference type="InParanoid" id="A0A2K1J1E8"/>
<gene>
    <name evidence="1" type="ORF">PHYPA_023245</name>
</gene>
<sequence length="88" mass="10067">MAPMDYQCRHCVHTFWLSQLYEKQWGALRRTPLLKTHVTTLVGGATQEGRALRRCKHAWNANKTKRQQSGTSFCCNAKGWRSSRNGAS</sequence>
<evidence type="ECO:0000313" key="2">
    <source>
        <dbReference type="EnsemblPlants" id="PAC:32981444.CDS.1"/>
    </source>
</evidence>
<keyword evidence="3" id="KW-1185">Reference proteome</keyword>
<evidence type="ECO:0000313" key="3">
    <source>
        <dbReference type="Proteomes" id="UP000006727"/>
    </source>
</evidence>
<dbReference type="EnsemblPlants" id="Pp3c18_17139V3.1">
    <property type="protein sequence ID" value="PAC:32981444.CDS.1"/>
    <property type="gene ID" value="Pp3c18_17139"/>
</dbReference>
<reference evidence="1 3" key="2">
    <citation type="journal article" date="2018" name="Plant J.">
        <title>The Physcomitrella patens chromosome-scale assembly reveals moss genome structure and evolution.</title>
        <authorList>
            <person name="Lang D."/>
            <person name="Ullrich K.K."/>
            <person name="Murat F."/>
            <person name="Fuchs J."/>
            <person name="Jenkins J."/>
            <person name="Haas F.B."/>
            <person name="Piednoel M."/>
            <person name="Gundlach H."/>
            <person name="Van Bel M."/>
            <person name="Meyberg R."/>
            <person name="Vives C."/>
            <person name="Morata J."/>
            <person name="Symeonidi A."/>
            <person name="Hiss M."/>
            <person name="Muchero W."/>
            <person name="Kamisugi Y."/>
            <person name="Saleh O."/>
            <person name="Blanc G."/>
            <person name="Decker E.L."/>
            <person name="van Gessel N."/>
            <person name="Grimwood J."/>
            <person name="Hayes R.D."/>
            <person name="Graham S.W."/>
            <person name="Gunter L.E."/>
            <person name="McDaniel S.F."/>
            <person name="Hoernstein S.N.W."/>
            <person name="Larsson A."/>
            <person name="Li F.W."/>
            <person name="Perroud P.F."/>
            <person name="Phillips J."/>
            <person name="Ranjan P."/>
            <person name="Rokshar D.S."/>
            <person name="Rothfels C.J."/>
            <person name="Schneider L."/>
            <person name="Shu S."/>
            <person name="Stevenson D.W."/>
            <person name="Thummler F."/>
            <person name="Tillich M."/>
            <person name="Villarreal Aguilar J.C."/>
            <person name="Widiez T."/>
            <person name="Wong G.K."/>
            <person name="Wymore A."/>
            <person name="Zhang Y."/>
            <person name="Zimmer A.D."/>
            <person name="Quatrano R.S."/>
            <person name="Mayer K.F.X."/>
            <person name="Goodstein D."/>
            <person name="Casacuberta J.M."/>
            <person name="Vandepoele K."/>
            <person name="Reski R."/>
            <person name="Cuming A.C."/>
            <person name="Tuskan G.A."/>
            <person name="Maumus F."/>
            <person name="Salse J."/>
            <person name="Schmutz J."/>
            <person name="Rensing S.A."/>
        </authorList>
    </citation>
    <scope>NUCLEOTIDE SEQUENCE [LARGE SCALE GENOMIC DNA]</scope>
    <source>
        <strain evidence="2 3">cv. Gransden 2004</strain>
    </source>
</reference>
<dbReference type="Gramene" id="Pp3c18_17139V3.1">
    <property type="protein sequence ID" value="PAC:32981444.CDS.1"/>
    <property type="gene ID" value="Pp3c18_17139"/>
</dbReference>
<evidence type="ECO:0000313" key="1">
    <source>
        <dbReference type="EMBL" id="PNR35345.1"/>
    </source>
</evidence>
<name>A0A2K1J1E8_PHYPA</name>
<proteinExistence type="predicted"/>